<dbReference type="AlphaFoldDB" id="A0A117NS36"/>
<keyword evidence="2" id="KW-1185">Reference proteome</keyword>
<gene>
    <name evidence="1" type="ORF">ACN42_g624</name>
</gene>
<dbReference type="EMBL" id="LLXE01000009">
    <property type="protein sequence ID" value="KUM66403.1"/>
    <property type="molecule type" value="Genomic_DNA"/>
</dbReference>
<reference evidence="1 2" key="1">
    <citation type="submission" date="2015-10" db="EMBL/GenBank/DDBJ databases">
        <title>Genome sequencing of Penicillium freii.</title>
        <authorList>
            <person name="Nguyen H.D."/>
            <person name="Visagie C.M."/>
            <person name="Seifert K.A."/>
        </authorList>
    </citation>
    <scope>NUCLEOTIDE SEQUENCE [LARGE SCALE GENOMIC DNA]</scope>
    <source>
        <strain evidence="1 2">DAOM 242723</strain>
    </source>
</reference>
<name>A0A117NS36_PENFR</name>
<dbReference type="Proteomes" id="UP000055045">
    <property type="component" value="Unassembled WGS sequence"/>
</dbReference>
<proteinExistence type="predicted"/>
<accession>A0A117NS36</accession>
<dbReference type="PROSITE" id="PS51257">
    <property type="entry name" value="PROKAR_LIPOPROTEIN"/>
    <property type="match status" value="1"/>
</dbReference>
<organism evidence="1 2">
    <name type="scientific">Penicillium freii</name>
    <dbReference type="NCBI Taxonomy" id="48697"/>
    <lineage>
        <taxon>Eukaryota</taxon>
        <taxon>Fungi</taxon>
        <taxon>Dikarya</taxon>
        <taxon>Ascomycota</taxon>
        <taxon>Pezizomycotina</taxon>
        <taxon>Eurotiomycetes</taxon>
        <taxon>Eurotiomycetidae</taxon>
        <taxon>Eurotiales</taxon>
        <taxon>Aspergillaceae</taxon>
        <taxon>Penicillium</taxon>
    </lineage>
</organism>
<sequence>MPRSSWAARSSTRCASTVTLAILCSCHVMHYIYQSLDYLSITLRYSGLFGLVCNSPVQGQVITVHRRKRSANICIRKKYVSSQCRRLECQKYQKIVTAYGVLVVGRGEARHGRQVSPYFVCLSGIDGTI</sequence>
<evidence type="ECO:0000313" key="2">
    <source>
        <dbReference type="Proteomes" id="UP000055045"/>
    </source>
</evidence>
<protein>
    <submittedName>
        <fullName evidence="1">Uncharacterized protein</fullName>
    </submittedName>
</protein>
<comment type="caution">
    <text evidence="1">The sequence shown here is derived from an EMBL/GenBank/DDBJ whole genome shotgun (WGS) entry which is preliminary data.</text>
</comment>
<evidence type="ECO:0000313" key="1">
    <source>
        <dbReference type="EMBL" id="KUM66403.1"/>
    </source>
</evidence>